<protein>
    <submittedName>
        <fullName evidence="7">Cobalamin biosynthesis bifunctional protein CbiET</fullName>
    </submittedName>
</protein>
<dbReference type="InterPro" id="IPR035996">
    <property type="entry name" value="4pyrrol_Methylase_sf"/>
</dbReference>
<keyword evidence="5" id="KW-0949">S-adenosyl-L-methionine</keyword>
<dbReference type="OrthoDB" id="9787825at2"/>
<dbReference type="CDD" id="cd11644">
    <property type="entry name" value="Precorrin-6Y-MT"/>
    <property type="match status" value="1"/>
</dbReference>
<evidence type="ECO:0000256" key="2">
    <source>
        <dbReference type="ARBA" id="ARBA00022573"/>
    </source>
</evidence>
<dbReference type="Proteomes" id="UP000239936">
    <property type="component" value="Unassembled WGS sequence"/>
</dbReference>
<accession>A0A2S7XMW3</accession>
<dbReference type="InterPro" id="IPR014008">
    <property type="entry name" value="Cbl_synth_MTase_CbiT"/>
</dbReference>
<dbReference type="PANTHER" id="PTHR43182:SF1">
    <property type="entry name" value="COBALT-PRECORRIN-7 C(5)-METHYLTRANSFERASE"/>
    <property type="match status" value="1"/>
</dbReference>
<dbReference type="PIRSF" id="PIRSF036428">
    <property type="entry name" value="CobL"/>
    <property type="match status" value="1"/>
</dbReference>
<dbReference type="SUPFAM" id="SSF53335">
    <property type="entry name" value="S-adenosyl-L-methionine-dependent methyltransferases"/>
    <property type="match status" value="1"/>
</dbReference>
<evidence type="ECO:0000256" key="1">
    <source>
        <dbReference type="ARBA" id="ARBA00004953"/>
    </source>
</evidence>
<proteinExistence type="predicted"/>
<comment type="caution">
    <text evidence="7">The sequence shown here is derived from an EMBL/GenBank/DDBJ whole genome shotgun (WGS) entry which is preliminary data.</text>
</comment>
<name>A0A2S7XMW3_9GAMM</name>
<dbReference type="EMBL" id="PPGH01000038">
    <property type="protein sequence ID" value="PQJ94996.1"/>
    <property type="molecule type" value="Genomic_DNA"/>
</dbReference>
<evidence type="ECO:0000313" key="7">
    <source>
        <dbReference type="EMBL" id="PQJ94996.1"/>
    </source>
</evidence>
<sequence length="412" mass="43021">MTPWLTIVGIGESGLNALGAEAQTAITRARILFGGERHLALLAADFPAPAAQQRIPWCSPFHQAVAQLLTYRGTPVTVLASGDPLWFGIGSTLVAQLPAAELRILPAPSAMSLAAARLGWALQNVRVIAAHGRPLDNVTLHLANGAQLLVLAADEHTPEQLAALVTARGYGASRLTVFERIGGAAERRVEGIAANWAHPPGAALNLIAVECVAVAGAMQLSRRGGLPDAAYQHDGQLTKRDVRALTLARLTPQRGQLLWDVGAGCGSIGIEWMRADNGCRAIAIEANAARLALLAENCRTLGVPELQIVAGHAPEALAGLEAPDAVFIGGGLTVAGVFEICWAALKPDGVLVANAVTLQSEAALVGLRAQFGGELTRLSVAQAAPLGRFDGWRTAMPITLYTVRKNALSISN</sequence>
<dbReference type="Pfam" id="PF00590">
    <property type="entry name" value="TP_methylase"/>
    <property type="match status" value="1"/>
</dbReference>
<keyword evidence="2" id="KW-0169">Cobalamin biosynthesis</keyword>
<dbReference type="AlphaFoldDB" id="A0A2S7XMW3"/>
<dbReference type="NCBIfam" id="TIGR02469">
    <property type="entry name" value="CbiT"/>
    <property type="match status" value="1"/>
</dbReference>
<evidence type="ECO:0000256" key="3">
    <source>
        <dbReference type="ARBA" id="ARBA00022603"/>
    </source>
</evidence>
<evidence type="ECO:0000259" key="6">
    <source>
        <dbReference type="Pfam" id="PF00590"/>
    </source>
</evidence>
<feature type="domain" description="Tetrapyrrole methylase" evidence="6">
    <location>
        <begin position="5"/>
        <end position="191"/>
    </location>
</feature>
<keyword evidence="3" id="KW-0489">Methyltransferase</keyword>
<dbReference type="InterPro" id="IPR029063">
    <property type="entry name" value="SAM-dependent_MTases_sf"/>
</dbReference>
<dbReference type="NCBIfam" id="TIGR02467">
    <property type="entry name" value="CbiE"/>
    <property type="match status" value="1"/>
</dbReference>
<dbReference type="PANTHER" id="PTHR43182">
    <property type="entry name" value="COBALT-PRECORRIN-6B C(15)-METHYLTRANSFERASE (DECARBOXYLATING)"/>
    <property type="match status" value="1"/>
</dbReference>
<dbReference type="InterPro" id="IPR000878">
    <property type="entry name" value="4pyrrol_Mease"/>
</dbReference>
<dbReference type="GO" id="GO:0032259">
    <property type="term" value="P:methylation"/>
    <property type="evidence" value="ECO:0007669"/>
    <property type="project" value="UniProtKB-KW"/>
</dbReference>
<dbReference type="Gene3D" id="3.40.1010.10">
    <property type="entry name" value="Cobalt-precorrin-4 Transmethylase, Domain 1"/>
    <property type="match status" value="1"/>
</dbReference>
<dbReference type="InterPro" id="IPR050714">
    <property type="entry name" value="Cobalamin_biosynth_MTase"/>
</dbReference>
<dbReference type="InterPro" id="IPR012818">
    <property type="entry name" value="CbiE"/>
</dbReference>
<evidence type="ECO:0000256" key="4">
    <source>
        <dbReference type="ARBA" id="ARBA00022679"/>
    </source>
</evidence>
<keyword evidence="8" id="KW-1185">Reference proteome</keyword>
<comment type="pathway">
    <text evidence="1">Cofactor biosynthesis; adenosylcobalamin biosynthesis.</text>
</comment>
<dbReference type="InterPro" id="IPR014777">
    <property type="entry name" value="4pyrrole_Mease_sub1"/>
</dbReference>
<gene>
    <name evidence="7" type="ORF">CXB77_17060</name>
</gene>
<dbReference type="Gene3D" id="3.30.950.10">
    <property type="entry name" value="Methyltransferase, Cobalt-precorrin-4 Transmethylase, Domain 2"/>
    <property type="match status" value="1"/>
</dbReference>
<keyword evidence="4" id="KW-0808">Transferase</keyword>
<dbReference type="SUPFAM" id="SSF53790">
    <property type="entry name" value="Tetrapyrrole methylase"/>
    <property type="match status" value="1"/>
</dbReference>
<dbReference type="GO" id="GO:0009236">
    <property type="term" value="P:cobalamin biosynthetic process"/>
    <property type="evidence" value="ECO:0007669"/>
    <property type="project" value="UniProtKB-UniPathway"/>
</dbReference>
<organism evidence="7 8">
    <name type="scientific">Chromatium okenii</name>
    <dbReference type="NCBI Taxonomy" id="61644"/>
    <lineage>
        <taxon>Bacteria</taxon>
        <taxon>Pseudomonadati</taxon>
        <taxon>Pseudomonadota</taxon>
        <taxon>Gammaproteobacteria</taxon>
        <taxon>Chromatiales</taxon>
        <taxon>Chromatiaceae</taxon>
        <taxon>Chromatium</taxon>
    </lineage>
</organism>
<dbReference type="GO" id="GO:0008276">
    <property type="term" value="F:protein methyltransferase activity"/>
    <property type="evidence" value="ECO:0007669"/>
    <property type="project" value="InterPro"/>
</dbReference>
<reference evidence="7 8" key="1">
    <citation type="submission" date="2018-01" db="EMBL/GenBank/DDBJ databases">
        <title>The complete genome sequence of Chromatium okenii LaCa, a purple sulfur bacterium with a turbulent life.</title>
        <authorList>
            <person name="Luedin S.M."/>
            <person name="Liechti N."/>
            <person name="Storelli N."/>
            <person name="Danza F."/>
            <person name="Wittwer M."/>
            <person name="Pothier J.F."/>
            <person name="Tonolla M.A."/>
        </authorList>
    </citation>
    <scope>NUCLEOTIDE SEQUENCE [LARGE SCALE GENOMIC DNA]</scope>
    <source>
        <strain evidence="7 8">LaCa</strain>
    </source>
</reference>
<dbReference type="InterPro" id="IPR006365">
    <property type="entry name" value="Cbl_synth_CobL"/>
</dbReference>
<dbReference type="UniPathway" id="UPA00148"/>
<dbReference type="InterPro" id="IPR014776">
    <property type="entry name" value="4pyrrole_Mease_sub2"/>
</dbReference>
<evidence type="ECO:0000313" key="8">
    <source>
        <dbReference type="Proteomes" id="UP000239936"/>
    </source>
</evidence>
<dbReference type="Gene3D" id="3.40.50.150">
    <property type="entry name" value="Vaccinia Virus protein VP39"/>
    <property type="match status" value="1"/>
</dbReference>
<evidence type="ECO:0000256" key="5">
    <source>
        <dbReference type="ARBA" id="ARBA00022691"/>
    </source>
</evidence>